<dbReference type="SMART" id="SM00382">
    <property type="entry name" value="AAA"/>
    <property type="match status" value="1"/>
</dbReference>
<evidence type="ECO:0000256" key="8">
    <source>
        <dbReference type="ARBA" id="ARBA00023125"/>
    </source>
</evidence>
<evidence type="ECO:0000256" key="7">
    <source>
        <dbReference type="ARBA" id="ARBA00022840"/>
    </source>
</evidence>
<dbReference type="PROSITE" id="PS00618">
    <property type="entry name" value="RECF_2"/>
    <property type="match status" value="1"/>
</dbReference>
<evidence type="ECO:0000256" key="5">
    <source>
        <dbReference type="ARBA" id="ARBA00022705"/>
    </source>
</evidence>
<dbReference type="Proteomes" id="UP001227126">
    <property type="component" value="Unassembled WGS sequence"/>
</dbReference>
<evidence type="ECO:0000256" key="6">
    <source>
        <dbReference type="ARBA" id="ARBA00022741"/>
    </source>
</evidence>
<dbReference type="PANTHER" id="PTHR32182">
    <property type="entry name" value="DNA REPLICATION AND REPAIR PROTEIN RECF"/>
    <property type="match status" value="1"/>
</dbReference>
<keyword evidence="9 10" id="KW-0742">SOS response</keyword>
<dbReference type="NCBIfam" id="TIGR00611">
    <property type="entry name" value="recf"/>
    <property type="match status" value="1"/>
</dbReference>
<dbReference type="SUPFAM" id="SSF52540">
    <property type="entry name" value="P-loop containing nucleoside triphosphate hydrolases"/>
    <property type="match status" value="1"/>
</dbReference>
<dbReference type="Pfam" id="PF02463">
    <property type="entry name" value="SMC_N"/>
    <property type="match status" value="1"/>
</dbReference>
<reference evidence="12 13" key="1">
    <citation type="submission" date="2023-05" db="EMBL/GenBank/DDBJ databases">
        <title>Sedimentitalea sp. nov. JM2-8.</title>
        <authorList>
            <person name="Huang J."/>
        </authorList>
    </citation>
    <scope>NUCLEOTIDE SEQUENCE [LARGE SCALE GENOMIC DNA]</scope>
    <source>
        <strain evidence="12 13">JM2-8</strain>
    </source>
</reference>
<evidence type="ECO:0000256" key="4">
    <source>
        <dbReference type="ARBA" id="ARBA00022490"/>
    </source>
</evidence>
<dbReference type="InterPro" id="IPR042174">
    <property type="entry name" value="RecF_2"/>
</dbReference>
<dbReference type="Gene3D" id="1.20.1050.90">
    <property type="entry name" value="RecF/RecN/SMC, N-terminal domain"/>
    <property type="match status" value="1"/>
</dbReference>
<dbReference type="InterPro" id="IPR018078">
    <property type="entry name" value="DNA-binding_RecF_CS"/>
</dbReference>
<evidence type="ECO:0000313" key="13">
    <source>
        <dbReference type="Proteomes" id="UP001227126"/>
    </source>
</evidence>
<dbReference type="InterPro" id="IPR001238">
    <property type="entry name" value="DNA-binding_RecF"/>
</dbReference>
<comment type="subcellular location">
    <subcellularLocation>
        <location evidence="1 9 10">Cytoplasm</location>
    </subcellularLocation>
</comment>
<evidence type="ECO:0000256" key="3">
    <source>
        <dbReference type="ARBA" id="ARBA00020170"/>
    </source>
</evidence>
<dbReference type="EMBL" id="JASNJE010000001">
    <property type="protein sequence ID" value="MDK3071659.1"/>
    <property type="molecule type" value="Genomic_DNA"/>
</dbReference>
<organism evidence="12 13">
    <name type="scientific">Sedimentitalea xiamensis</name>
    <dbReference type="NCBI Taxonomy" id="3050037"/>
    <lineage>
        <taxon>Bacteria</taxon>
        <taxon>Pseudomonadati</taxon>
        <taxon>Pseudomonadota</taxon>
        <taxon>Alphaproteobacteria</taxon>
        <taxon>Rhodobacterales</taxon>
        <taxon>Paracoccaceae</taxon>
        <taxon>Sedimentitalea</taxon>
    </lineage>
</organism>
<keyword evidence="9 10" id="KW-0234">DNA repair</keyword>
<keyword evidence="9 10" id="KW-0227">DNA damage</keyword>
<feature type="binding site" evidence="9">
    <location>
        <begin position="41"/>
        <end position="48"/>
    </location>
    <ligand>
        <name>ATP</name>
        <dbReference type="ChEBI" id="CHEBI:30616"/>
    </ligand>
</feature>
<accession>A0ABT7F982</accession>
<dbReference type="InterPro" id="IPR003395">
    <property type="entry name" value="RecF/RecN/SMC_N"/>
</dbReference>
<comment type="function">
    <text evidence="9 10">The RecF protein is involved in DNA metabolism; it is required for DNA replication and normal SOS inducibility. RecF binds preferentially to single-stranded, linear DNA. It also seems to bind ATP.</text>
</comment>
<keyword evidence="6 9" id="KW-0547">Nucleotide-binding</keyword>
<comment type="caution">
    <text evidence="12">The sequence shown here is derived from an EMBL/GenBank/DDBJ whole genome shotgun (WGS) entry which is preliminary data.</text>
</comment>
<keyword evidence="8 9" id="KW-0238">DNA-binding</keyword>
<evidence type="ECO:0000259" key="11">
    <source>
        <dbReference type="SMART" id="SM00382"/>
    </source>
</evidence>
<evidence type="ECO:0000256" key="2">
    <source>
        <dbReference type="ARBA" id="ARBA00008016"/>
    </source>
</evidence>
<name>A0ABT7F982_9RHOB</name>
<keyword evidence="7 9" id="KW-0067">ATP-binding</keyword>
<keyword evidence="13" id="KW-1185">Reference proteome</keyword>
<dbReference type="InterPro" id="IPR027417">
    <property type="entry name" value="P-loop_NTPase"/>
</dbReference>
<evidence type="ECO:0000313" key="12">
    <source>
        <dbReference type="EMBL" id="MDK3071659.1"/>
    </source>
</evidence>
<proteinExistence type="inferred from homology"/>
<evidence type="ECO:0000256" key="1">
    <source>
        <dbReference type="ARBA" id="ARBA00004496"/>
    </source>
</evidence>
<evidence type="ECO:0000256" key="10">
    <source>
        <dbReference type="RuleBase" id="RU000578"/>
    </source>
</evidence>
<dbReference type="Gene3D" id="3.40.50.300">
    <property type="entry name" value="P-loop containing nucleotide triphosphate hydrolases"/>
    <property type="match status" value="1"/>
</dbReference>
<evidence type="ECO:0000256" key="9">
    <source>
        <dbReference type="HAMAP-Rule" id="MF_00365"/>
    </source>
</evidence>
<sequence>MPAQKARGRVGVHLTALTLSHLRSHKSARIAVDERPVAIVGPNGAGKTNILEAISILSPGRGFRRASAEDMTRRPEALGWKLTGLVQSFGRIHEIETWSEAGAARQVRIDEKMASQVALGSVARILWLIPAMDRLWIEGADGRRRFLDRLTLSFEPAHADAALDYEKAMRERNRLLKDQVRDMAWYGALEARMAKAGHMIHRNRVAALDLLRQAQDQAETSFPVAELELVQTEGSMPETEGDLRDAFAESRFRDLAAGRTLVGPHRADLYGVYAAKGVPARDCSTGEQKALLVSLILANARALAARIGEPPILLLDEVAAHLDVNRRAALYDEICALGAQAWMTGTEADLFADLGTRAQFLRVTDQAGESTVAPF</sequence>
<dbReference type="PANTHER" id="PTHR32182:SF0">
    <property type="entry name" value="DNA REPLICATION AND REPAIR PROTEIN RECF"/>
    <property type="match status" value="1"/>
</dbReference>
<comment type="similarity">
    <text evidence="2 9 10">Belongs to the RecF family.</text>
</comment>
<feature type="domain" description="AAA+ ATPase" evidence="11">
    <location>
        <begin position="33"/>
        <end position="364"/>
    </location>
</feature>
<dbReference type="HAMAP" id="MF_00365">
    <property type="entry name" value="RecF"/>
    <property type="match status" value="1"/>
</dbReference>
<gene>
    <name evidence="9 12" type="primary">recF</name>
    <name evidence="12" type="ORF">QO034_00920</name>
</gene>
<keyword evidence="5 9" id="KW-0235">DNA replication</keyword>
<dbReference type="InterPro" id="IPR003593">
    <property type="entry name" value="AAA+_ATPase"/>
</dbReference>
<keyword evidence="4 9" id="KW-0963">Cytoplasm</keyword>
<protein>
    <recommendedName>
        <fullName evidence="3 9">DNA replication and repair protein RecF</fullName>
    </recommendedName>
</protein>